<feature type="non-terminal residue" evidence="14">
    <location>
        <position position="195"/>
    </location>
</feature>
<dbReference type="GO" id="GO:0004518">
    <property type="term" value="F:nuclease activity"/>
    <property type="evidence" value="ECO:0007669"/>
    <property type="project" value="UniProtKB-KW"/>
</dbReference>
<dbReference type="InterPro" id="IPR027806">
    <property type="entry name" value="HARBI1_dom"/>
</dbReference>
<dbReference type="OrthoDB" id="5979680at2759"/>
<protein>
    <recommendedName>
        <fullName evidence="5">Putative nuclease HARBI1</fullName>
    </recommendedName>
    <alternativeName>
        <fullName evidence="11">Harbinger transposase-derived nuclease</fullName>
    </alternativeName>
</protein>
<proteinExistence type="inferred from homology"/>
<dbReference type="InterPro" id="IPR026103">
    <property type="entry name" value="HARBI1_animal"/>
</dbReference>
<reference evidence="14" key="1">
    <citation type="submission" date="2020-04" db="EMBL/GenBank/DDBJ databases">
        <authorList>
            <person name="Alioto T."/>
            <person name="Alioto T."/>
            <person name="Gomez Garrido J."/>
        </authorList>
    </citation>
    <scope>NUCLEOTIDE SEQUENCE</scope>
    <source>
        <strain evidence="14">A484AB</strain>
    </source>
</reference>
<evidence type="ECO:0000256" key="8">
    <source>
        <dbReference type="ARBA" id="ARBA00022723"/>
    </source>
</evidence>
<sequence>VDVVKQVGVALYYLSDEGRMRKTANAFGLSRQAVSKIVRKVSEAITIHLGPKYIKLPSTEEEVHNLVKTFHRAHGFPQCLGAIDGTHIEIKQPSINSTDYIYRKGRYSLNVQVTCDFKYCFMDVAVKWPGSVHDARVFSNSILNSSLKSGKIPPCKRTIIPDEDPLPVFILGDPTYRLMPYVMKEYSNAGSIESL</sequence>
<dbReference type="EMBL" id="CACRXK020007059">
    <property type="protein sequence ID" value="CAB4011180.1"/>
    <property type="molecule type" value="Genomic_DNA"/>
</dbReference>
<evidence type="ECO:0000256" key="5">
    <source>
        <dbReference type="ARBA" id="ARBA00015519"/>
    </source>
</evidence>
<keyword evidence="9" id="KW-0378">Hydrolase</keyword>
<evidence type="ECO:0000256" key="4">
    <source>
        <dbReference type="ARBA" id="ARBA00006958"/>
    </source>
</evidence>
<dbReference type="InterPro" id="IPR045249">
    <property type="entry name" value="HARBI1-like"/>
</dbReference>
<dbReference type="GO" id="GO:0005737">
    <property type="term" value="C:cytoplasm"/>
    <property type="evidence" value="ECO:0007669"/>
    <property type="project" value="UniProtKB-SubCell"/>
</dbReference>
<evidence type="ECO:0000256" key="2">
    <source>
        <dbReference type="ARBA" id="ARBA00004123"/>
    </source>
</evidence>
<keyword evidence="10" id="KW-0539">Nucleus</keyword>
<evidence type="ECO:0000256" key="3">
    <source>
        <dbReference type="ARBA" id="ARBA00004496"/>
    </source>
</evidence>
<evidence type="ECO:0000256" key="10">
    <source>
        <dbReference type="ARBA" id="ARBA00023242"/>
    </source>
</evidence>
<comment type="similarity">
    <text evidence="4">Belongs to the HARBI1 family.</text>
</comment>
<evidence type="ECO:0000256" key="1">
    <source>
        <dbReference type="ARBA" id="ARBA00001968"/>
    </source>
</evidence>
<dbReference type="Proteomes" id="UP001152795">
    <property type="component" value="Unassembled WGS sequence"/>
</dbReference>
<name>A0A7D9EJR1_PARCT</name>
<dbReference type="PANTHER" id="PTHR22930">
    <property type="match status" value="1"/>
</dbReference>
<dbReference type="GO" id="GO:0005634">
    <property type="term" value="C:nucleus"/>
    <property type="evidence" value="ECO:0007669"/>
    <property type="project" value="UniProtKB-SubCell"/>
</dbReference>
<keyword evidence="8" id="KW-0479">Metal-binding</keyword>
<comment type="function">
    <text evidence="12">Transposase-derived protein that may have nuclease activity. Does not have transposase activity.</text>
</comment>
<feature type="domain" description="DDE Tnp4" evidence="13">
    <location>
        <begin position="83"/>
        <end position="185"/>
    </location>
</feature>
<comment type="subcellular location">
    <subcellularLocation>
        <location evidence="3">Cytoplasm</location>
    </subcellularLocation>
    <subcellularLocation>
        <location evidence="2">Nucleus</location>
    </subcellularLocation>
</comment>
<dbReference type="AlphaFoldDB" id="A0A7D9EJR1"/>
<evidence type="ECO:0000256" key="9">
    <source>
        <dbReference type="ARBA" id="ARBA00022801"/>
    </source>
</evidence>
<keyword evidence="6" id="KW-0963">Cytoplasm</keyword>
<dbReference type="PRINTS" id="PR02086">
    <property type="entry name" value="PUTNUCHARBI1"/>
</dbReference>
<comment type="cofactor">
    <cofactor evidence="1">
        <name>a divalent metal cation</name>
        <dbReference type="ChEBI" id="CHEBI:60240"/>
    </cofactor>
</comment>
<evidence type="ECO:0000256" key="7">
    <source>
        <dbReference type="ARBA" id="ARBA00022722"/>
    </source>
</evidence>
<evidence type="ECO:0000256" key="11">
    <source>
        <dbReference type="ARBA" id="ARBA00030126"/>
    </source>
</evidence>
<evidence type="ECO:0000313" key="14">
    <source>
        <dbReference type="EMBL" id="CAB4011180.1"/>
    </source>
</evidence>
<dbReference type="GO" id="GO:0046872">
    <property type="term" value="F:metal ion binding"/>
    <property type="evidence" value="ECO:0007669"/>
    <property type="project" value="UniProtKB-KW"/>
</dbReference>
<evidence type="ECO:0000313" key="15">
    <source>
        <dbReference type="Proteomes" id="UP001152795"/>
    </source>
</evidence>
<evidence type="ECO:0000256" key="12">
    <source>
        <dbReference type="ARBA" id="ARBA00045850"/>
    </source>
</evidence>
<dbReference type="Pfam" id="PF13359">
    <property type="entry name" value="DDE_Tnp_4"/>
    <property type="match status" value="1"/>
</dbReference>
<comment type="caution">
    <text evidence="14">The sequence shown here is derived from an EMBL/GenBank/DDBJ whole genome shotgun (WGS) entry which is preliminary data.</text>
</comment>
<organism evidence="14 15">
    <name type="scientific">Paramuricea clavata</name>
    <name type="common">Red gorgonian</name>
    <name type="synonym">Violescent sea-whip</name>
    <dbReference type="NCBI Taxonomy" id="317549"/>
    <lineage>
        <taxon>Eukaryota</taxon>
        <taxon>Metazoa</taxon>
        <taxon>Cnidaria</taxon>
        <taxon>Anthozoa</taxon>
        <taxon>Octocorallia</taxon>
        <taxon>Malacalcyonacea</taxon>
        <taxon>Plexauridae</taxon>
        <taxon>Paramuricea</taxon>
    </lineage>
</organism>
<keyword evidence="7" id="KW-0540">Nuclease</keyword>
<keyword evidence="15" id="KW-1185">Reference proteome</keyword>
<evidence type="ECO:0000256" key="6">
    <source>
        <dbReference type="ARBA" id="ARBA00022490"/>
    </source>
</evidence>
<evidence type="ECO:0000259" key="13">
    <source>
        <dbReference type="Pfam" id="PF13359"/>
    </source>
</evidence>
<feature type="non-terminal residue" evidence="14">
    <location>
        <position position="1"/>
    </location>
</feature>
<dbReference type="PANTHER" id="PTHR22930:SF85">
    <property type="entry name" value="GH03217P-RELATED"/>
    <property type="match status" value="1"/>
</dbReference>
<accession>A0A7D9EJR1</accession>
<gene>
    <name evidence="14" type="ORF">PACLA_8A087176</name>
</gene>
<dbReference type="GO" id="GO:0016787">
    <property type="term" value="F:hydrolase activity"/>
    <property type="evidence" value="ECO:0007669"/>
    <property type="project" value="UniProtKB-KW"/>
</dbReference>